<dbReference type="Proteomes" id="UP000281553">
    <property type="component" value="Unassembled WGS sequence"/>
</dbReference>
<reference evidence="2 3" key="1">
    <citation type="submission" date="2018-11" db="EMBL/GenBank/DDBJ databases">
        <authorList>
            <consortium name="Pathogen Informatics"/>
        </authorList>
    </citation>
    <scope>NUCLEOTIDE SEQUENCE [LARGE SCALE GENOMIC DNA]</scope>
</reference>
<evidence type="ECO:0000313" key="2">
    <source>
        <dbReference type="EMBL" id="VDN28542.1"/>
    </source>
</evidence>
<protein>
    <submittedName>
        <fullName evidence="2">Uncharacterized protein</fullName>
    </submittedName>
</protein>
<keyword evidence="3" id="KW-1185">Reference proteome</keyword>
<dbReference type="EMBL" id="UYRU01077812">
    <property type="protein sequence ID" value="VDN28542.1"/>
    <property type="molecule type" value="Genomic_DNA"/>
</dbReference>
<evidence type="ECO:0000256" key="1">
    <source>
        <dbReference type="SAM" id="MobiDB-lite"/>
    </source>
</evidence>
<organism evidence="2 3">
    <name type="scientific">Dibothriocephalus latus</name>
    <name type="common">Fish tapeworm</name>
    <name type="synonym">Diphyllobothrium latum</name>
    <dbReference type="NCBI Taxonomy" id="60516"/>
    <lineage>
        <taxon>Eukaryota</taxon>
        <taxon>Metazoa</taxon>
        <taxon>Spiralia</taxon>
        <taxon>Lophotrochozoa</taxon>
        <taxon>Platyhelminthes</taxon>
        <taxon>Cestoda</taxon>
        <taxon>Eucestoda</taxon>
        <taxon>Diphyllobothriidea</taxon>
        <taxon>Diphyllobothriidae</taxon>
        <taxon>Dibothriocephalus</taxon>
    </lineage>
</organism>
<name>A0A3P7Q9H1_DIBLA</name>
<feature type="region of interest" description="Disordered" evidence="1">
    <location>
        <begin position="52"/>
        <end position="71"/>
    </location>
</feature>
<dbReference type="OrthoDB" id="546826at2759"/>
<feature type="non-terminal residue" evidence="2">
    <location>
        <position position="88"/>
    </location>
</feature>
<gene>
    <name evidence="2" type="ORF">DILT_LOCUS15196</name>
</gene>
<evidence type="ECO:0000313" key="3">
    <source>
        <dbReference type="Proteomes" id="UP000281553"/>
    </source>
</evidence>
<proteinExistence type="predicted"/>
<feature type="compositionally biased region" description="Polar residues" evidence="1">
    <location>
        <begin position="55"/>
        <end position="68"/>
    </location>
</feature>
<dbReference type="AlphaFoldDB" id="A0A3P7Q9H1"/>
<sequence length="88" mass="10072">MTGVFEEEHQQLTETLTQWVATLSQRTRIYDLPTLLKTEDSLNEYLLQLEAKPNNPLSPRDASNSNRNWPPLLNDSRVYVATAMKPGN</sequence>
<accession>A0A3P7Q9H1</accession>